<accession>T0ZTV8</accession>
<organism evidence="5">
    <name type="scientific">mine drainage metagenome</name>
    <dbReference type="NCBI Taxonomy" id="410659"/>
    <lineage>
        <taxon>unclassified sequences</taxon>
        <taxon>metagenomes</taxon>
        <taxon>ecological metagenomes</taxon>
    </lineage>
</organism>
<proteinExistence type="predicted"/>
<comment type="caution">
    <text evidence="5">The sequence shown here is derived from an EMBL/GenBank/DDBJ whole genome shotgun (WGS) entry which is preliminary data.</text>
</comment>
<reference evidence="5" key="2">
    <citation type="journal article" date="2014" name="ISME J.">
        <title>Microbial stratification in low pH oxic and suboxic macroscopic growths along an acid mine drainage.</title>
        <authorList>
            <person name="Mendez-Garcia C."/>
            <person name="Mesa V."/>
            <person name="Sprenger R.R."/>
            <person name="Richter M."/>
            <person name="Diez M.S."/>
            <person name="Solano J."/>
            <person name="Bargiela R."/>
            <person name="Golyshina O.V."/>
            <person name="Manteca A."/>
            <person name="Ramos J.L."/>
            <person name="Gallego J.R."/>
            <person name="Llorente I."/>
            <person name="Martins Dos Santos V.A."/>
            <person name="Jensen O.N."/>
            <person name="Pelaez A.I."/>
            <person name="Sanchez J."/>
            <person name="Ferrer M."/>
        </authorList>
    </citation>
    <scope>NUCLEOTIDE SEQUENCE</scope>
</reference>
<keyword evidence="2" id="KW-0472">Membrane</keyword>
<evidence type="ECO:0000259" key="4">
    <source>
        <dbReference type="Pfam" id="PF00593"/>
    </source>
</evidence>
<dbReference type="EMBL" id="AUZZ01005886">
    <property type="protein sequence ID" value="EQD47992.1"/>
    <property type="molecule type" value="Genomic_DNA"/>
</dbReference>
<dbReference type="AlphaFoldDB" id="T0ZTV8"/>
<name>T0ZTV8_9ZZZZ</name>
<comment type="subcellular location">
    <subcellularLocation>
        <location evidence="1">Cell outer membrane</location>
    </subcellularLocation>
</comment>
<protein>
    <recommendedName>
        <fullName evidence="4">TonB-dependent receptor-like beta-barrel domain-containing protein</fullName>
    </recommendedName>
</protein>
<feature type="non-terminal residue" evidence="5">
    <location>
        <position position="1"/>
    </location>
</feature>
<reference evidence="5" key="1">
    <citation type="submission" date="2013-08" db="EMBL/GenBank/DDBJ databases">
        <authorList>
            <person name="Mendez C."/>
            <person name="Richter M."/>
            <person name="Ferrer M."/>
            <person name="Sanchez J."/>
        </authorList>
    </citation>
    <scope>NUCLEOTIDE SEQUENCE</scope>
</reference>
<dbReference type="Pfam" id="PF00593">
    <property type="entry name" value="TonB_dep_Rec_b-barrel"/>
    <property type="match status" value="1"/>
</dbReference>
<sequence>YNAAWLERDGQTWMQAYVQDNIRLLHGRLHIYPGVKYTRLDMFSNDDQGYFYKNSGSITKIYRYIEDSIGVNYAFTSHLNAYVNWGQYGQAAQRQRIVRPDRRPAALAGGGKARDGREHRCRCPVQEPGVLLGRGLL</sequence>
<evidence type="ECO:0000256" key="3">
    <source>
        <dbReference type="ARBA" id="ARBA00023237"/>
    </source>
</evidence>
<dbReference type="GO" id="GO:0009279">
    <property type="term" value="C:cell outer membrane"/>
    <property type="evidence" value="ECO:0007669"/>
    <property type="project" value="UniProtKB-SubCell"/>
</dbReference>
<feature type="domain" description="TonB-dependent receptor-like beta-barrel" evidence="4">
    <location>
        <begin position="13"/>
        <end position="92"/>
    </location>
</feature>
<dbReference type="InterPro" id="IPR000531">
    <property type="entry name" value="Beta-barrel_TonB"/>
</dbReference>
<gene>
    <name evidence="5" type="ORF">B2A_08188</name>
</gene>
<evidence type="ECO:0000256" key="2">
    <source>
        <dbReference type="ARBA" id="ARBA00023136"/>
    </source>
</evidence>
<dbReference type="SUPFAM" id="SSF56935">
    <property type="entry name" value="Porins"/>
    <property type="match status" value="1"/>
</dbReference>
<dbReference type="Gene3D" id="2.40.170.20">
    <property type="entry name" value="TonB-dependent receptor, beta-barrel domain"/>
    <property type="match status" value="1"/>
</dbReference>
<evidence type="ECO:0000313" key="5">
    <source>
        <dbReference type="EMBL" id="EQD47992.1"/>
    </source>
</evidence>
<evidence type="ECO:0000256" key="1">
    <source>
        <dbReference type="ARBA" id="ARBA00004442"/>
    </source>
</evidence>
<dbReference type="InterPro" id="IPR036942">
    <property type="entry name" value="Beta-barrel_TonB_sf"/>
</dbReference>
<keyword evidence="3" id="KW-0998">Cell outer membrane</keyword>